<dbReference type="EMBL" id="CP000472">
    <property type="protein sequence ID" value="ACJ31654.1"/>
    <property type="molecule type" value="Genomic_DNA"/>
</dbReference>
<dbReference type="AlphaFoldDB" id="B8CVH8"/>
<keyword evidence="3" id="KW-1185">Reference proteome</keyword>
<gene>
    <name evidence="2" type="ordered locus">swp_5040</name>
</gene>
<dbReference type="HOGENOM" id="CLU_3296437_0_0_6"/>
<organism evidence="2 3">
    <name type="scientific">Shewanella piezotolerans (strain WP3 / JCM 13877)</name>
    <dbReference type="NCBI Taxonomy" id="225849"/>
    <lineage>
        <taxon>Bacteria</taxon>
        <taxon>Pseudomonadati</taxon>
        <taxon>Pseudomonadota</taxon>
        <taxon>Gammaproteobacteria</taxon>
        <taxon>Alteromonadales</taxon>
        <taxon>Shewanellaceae</taxon>
        <taxon>Shewanella</taxon>
    </lineage>
</organism>
<sequence length="40" mass="4593">MSFGVAFVEAIGVSLLSVLFMFTQRRTVKLDSEINRKDTW</sequence>
<keyword evidence="1" id="KW-1133">Transmembrane helix</keyword>
<keyword evidence="1" id="KW-0472">Membrane</keyword>
<evidence type="ECO:0000313" key="3">
    <source>
        <dbReference type="Proteomes" id="UP000000753"/>
    </source>
</evidence>
<evidence type="ECO:0000256" key="1">
    <source>
        <dbReference type="SAM" id="Phobius"/>
    </source>
</evidence>
<feature type="transmembrane region" description="Helical" evidence="1">
    <location>
        <begin position="6"/>
        <end position="23"/>
    </location>
</feature>
<dbReference type="Proteomes" id="UP000000753">
    <property type="component" value="Chromosome"/>
</dbReference>
<accession>B8CVH8</accession>
<protein>
    <submittedName>
        <fullName evidence="2">Uncharacterized protein</fullName>
    </submittedName>
</protein>
<evidence type="ECO:0000313" key="2">
    <source>
        <dbReference type="EMBL" id="ACJ31654.1"/>
    </source>
</evidence>
<name>B8CVH8_SHEPW</name>
<proteinExistence type="predicted"/>
<reference evidence="2 3" key="1">
    <citation type="journal article" date="2008" name="PLoS ONE">
        <title>Environmental adaptation: genomic analysis of the piezotolerant and psychrotolerant deep-sea iron reducing bacterium Shewanella piezotolerans WP3.</title>
        <authorList>
            <person name="Wang F."/>
            <person name="Wang J."/>
            <person name="Jian H."/>
            <person name="Zhang B."/>
            <person name="Li S."/>
            <person name="Wang F."/>
            <person name="Zeng X."/>
            <person name="Gao L."/>
            <person name="Bartlett D.H."/>
            <person name="Yu J."/>
            <person name="Hu S."/>
            <person name="Xiao X."/>
        </authorList>
    </citation>
    <scope>NUCLEOTIDE SEQUENCE [LARGE SCALE GENOMIC DNA]</scope>
    <source>
        <strain evidence="3">WP3 / JCM 13877</strain>
    </source>
</reference>
<keyword evidence="1" id="KW-0812">Transmembrane</keyword>
<dbReference type="KEGG" id="swp:swp_5040"/>